<protein>
    <submittedName>
        <fullName evidence="1">ASCH domain-containing protein</fullName>
    </submittedName>
</protein>
<evidence type="ECO:0000313" key="1">
    <source>
        <dbReference type="EMBL" id="MFC3674707.1"/>
    </source>
</evidence>
<accession>A0ABV7VCN6</accession>
<sequence>MKALSIRAPWWWFILHGGKDIENRSWRTNFRGTVLVHAAKTIVKSNLRDDLACAGAIMKASGHSQTEIPRWRDFLDPQYRGALVGTVGITDCLSASTSPWFFGSRGFVLRNPTPFRNQSGGCPIPFKGAQGFFDVPDDLIRNAVPMDKIA</sequence>
<reference evidence="2" key="1">
    <citation type="journal article" date="2019" name="Int. J. Syst. Evol. Microbiol.">
        <title>The Global Catalogue of Microorganisms (GCM) 10K type strain sequencing project: providing services to taxonomists for standard genome sequencing and annotation.</title>
        <authorList>
            <consortium name="The Broad Institute Genomics Platform"/>
            <consortium name="The Broad Institute Genome Sequencing Center for Infectious Disease"/>
            <person name="Wu L."/>
            <person name="Ma J."/>
        </authorList>
    </citation>
    <scope>NUCLEOTIDE SEQUENCE [LARGE SCALE GENOMIC DNA]</scope>
    <source>
        <strain evidence="2">KCTC 42182</strain>
    </source>
</reference>
<comment type="caution">
    <text evidence="1">The sequence shown here is derived from an EMBL/GenBank/DDBJ whole genome shotgun (WGS) entry which is preliminary data.</text>
</comment>
<dbReference type="Gene3D" id="2.30.130.30">
    <property type="entry name" value="Hypothetical protein"/>
    <property type="match status" value="1"/>
</dbReference>
<dbReference type="Proteomes" id="UP001595711">
    <property type="component" value="Unassembled WGS sequence"/>
</dbReference>
<name>A0ABV7VCN6_9PROT</name>
<gene>
    <name evidence="1" type="ORF">ACFOOQ_04070</name>
</gene>
<keyword evidence="2" id="KW-1185">Reference proteome</keyword>
<evidence type="ECO:0000313" key="2">
    <source>
        <dbReference type="Proteomes" id="UP001595711"/>
    </source>
</evidence>
<dbReference type="CDD" id="cd06554">
    <property type="entry name" value="ASCH_ASC-1_like"/>
    <property type="match status" value="1"/>
</dbReference>
<dbReference type="RefSeq" id="WP_379722086.1">
    <property type="nucleotide sequence ID" value="NZ_JBHRYJ010000001.1"/>
</dbReference>
<proteinExistence type="predicted"/>
<dbReference type="EMBL" id="JBHRYJ010000001">
    <property type="protein sequence ID" value="MFC3674707.1"/>
    <property type="molecule type" value="Genomic_DNA"/>
</dbReference>
<dbReference type="InterPro" id="IPR015947">
    <property type="entry name" value="PUA-like_sf"/>
</dbReference>
<organism evidence="1 2">
    <name type="scientific">Ferrovibrio xuzhouensis</name>
    <dbReference type="NCBI Taxonomy" id="1576914"/>
    <lineage>
        <taxon>Bacteria</taxon>
        <taxon>Pseudomonadati</taxon>
        <taxon>Pseudomonadota</taxon>
        <taxon>Alphaproteobacteria</taxon>
        <taxon>Rhodospirillales</taxon>
        <taxon>Rhodospirillaceae</taxon>
        <taxon>Ferrovibrio</taxon>
    </lineage>
</organism>
<dbReference type="SUPFAM" id="SSF88697">
    <property type="entry name" value="PUA domain-like"/>
    <property type="match status" value="1"/>
</dbReference>